<evidence type="ECO:0000313" key="1">
    <source>
        <dbReference type="EMBL" id="KHJ75037.1"/>
    </source>
</evidence>
<dbReference type="Proteomes" id="UP000053660">
    <property type="component" value="Unassembled WGS sequence"/>
</dbReference>
<sequence>MKSVSAGAEGIVWALSREGTVYALSSDYNPVCGHLGNLSLFQKSEVMREIVEYQRHAFLRGFITFREASHGISGWMEGSDSVDGL</sequence>
<name>A0A0B1RV64_OESDE</name>
<accession>A0A0B1RV64</accession>
<organism evidence="1 2">
    <name type="scientific">Oesophagostomum dentatum</name>
    <name type="common">Nodular worm</name>
    <dbReference type="NCBI Taxonomy" id="61180"/>
    <lineage>
        <taxon>Eukaryota</taxon>
        <taxon>Metazoa</taxon>
        <taxon>Ecdysozoa</taxon>
        <taxon>Nematoda</taxon>
        <taxon>Chromadorea</taxon>
        <taxon>Rhabditida</taxon>
        <taxon>Rhabditina</taxon>
        <taxon>Rhabditomorpha</taxon>
        <taxon>Strongyloidea</taxon>
        <taxon>Strongylidae</taxon>
        <taxon>Oesophagostomum</taxon>
    </lineage>
</organism>
<proteinExistence type="predicted"/>
<feature type="non-terminal residue" evidence="1">
    <location>
        <position position="85"/>
    </location>
</feature>
<reference evidence="1 2" key="1">
    <citation type="submission" date="2014-03" db="EMBL/GenBank/DDBJ databases">
        <title>Draft genome of the hookworm Oesophagostomum dentatum.</title>
        <authorList>
            <person name="Mitreva M."/>
        </authorList>
    </citation>
    <scope>NUCLEOTIDE SEQUENCE [LARGE SCALE GENOMIC DNA]</scope>
    <source>
        <strain evidence="1 2">OD-Hann</strain>
    </source>
</reference>
<protein>
    <submittedName>
        <fullName evidence="1">Uncharacterized protein</fullName>
    </submittedName>
</protein>
<dbReference type="EMBL" id="KN613141">
    <property type="protein sequence ID" value="KHJ75037.1"/>
    <property type="molecule type" value="Genomic_DNA"/>
</dbReference>
<dbReference type="AlphaFoldDB" id="A0A0B1RV64"/>
<keyword evidence="2" id="KW-1185">Reference proteome</keyword>
<evidence type="ECO:0000313" key="2">
    <source>
        <dbReference type="Proteomes" id="UP000053660"/>
    </source>
</evidence>
<gene>
    <name evidence="1" type="ORF">OESDEN_25347</name>
</gene>
<dbReference type="OrthoDB" id="5875898at2759"/>